<evidence type="ECO:0000313" key="13">
    <source>
        <dbReference type="Proteomes" id="UP001212997"/>
    </source>
</evidence>
<dbReference type="Gene3D" id="3.40.50.300">
    <property type="entry name" value="P-loop containing nucleotide triphosphate hydrolases"/>
    <property type="match status" value="2"/>
</dbReference>
<evidence type="ECO:0000256" key="5">
    <source>
        <dbReference type="ARBA" id="ARBA00022737"/>
    </source>
</evidence>
<protein>
    <recommendedName>
        <fullName evidence="11">ABC transporter domain-containing protein</fullName>
    </recommendedName>
</protein>
<accession>A0AAD5YEU0</accession>
<feature type="domain" description="ABC transporter" evidence="11">
    <location>
        <begin position="1287"/>
        <end position="1518"/>
    </location>
</feature>
<dbReference type="InterPro" id="IPR003593">
    <property type="entry name" value="AAA+_ATPase"/>
</dbReference>
<keyword evidence="8 10" id="KW-1133">Transmembrane helix</keyword>
<feature type="transmembrane region" description="Helical" evidence="10">
    <location>
        <begin position="1107"/>
        <end position="1130"/>
    </location>
</feature>
<feature type="transmembrane region" description="Helical" evidence="10">
    <location>
        <begin position="1030"/>
        <end position="1050"/>
    </location>
</feature>
<name>A0AAD5YEU0_9APHY</name>
<dbReference type="PROSITE" id="PS00211">
    <property type="entry name" value="ABC_TRANSPORTER_1"/>
    <property type="match status" value="2"/>
</dbReference>
<evidence type="ECO:0000259" key="11">
    <source>
        <dbReference type="PROSITE" id="PS50893"/>
    </source>
</evidence>
<feature type="transmembrane region" description="Helical" evidence="10">
    <location>
        <begin position="359"/>
        <end position="381"/>
    </location>
</feature>
<dbReference type="Pfam" id="PF12698">
    <property type="entry name" value="ABC2_membrane_3"/>
    <property type="match status" value="2"/>
</dbReference>
<comment type="subcellular location">
    <subcellularLocation>
        <location evidence="1">Membrane</location>
        <topology evidence="1">Multi-pass membrane protein</topology>
    </subcellularLocation>
</comment>
<evidence type="ECO:0000256" key="2">
    <source>
        <dbReference type="ARBA" id="ARBA00008869"/>
    </source>
</evidence>
<feature type="transmembrane region" description="Helical" evidence="10">
    <location>
        <begin position="22"/>
        <end position="46"/>
    </location>
</feature>
<dbReference type="GO" id="GO:0005524">
    <property type="term" value="F:ATP binding"/>
    <property type="evidence" value="ECO:0007669"/>
    <property type="project" value="UniProtKB-KW"/>
</dbReference>
<organism evidence="12 13">
    <name type="scientific">Meripilus lineatus</name>
    <dbReference type="NCBI Taxonomy" id="2056292"/>
    <lineage>
        <taxon>Eukaryota</taxon>
        <taxon>Fungi</taxon>
        <taxon>Dikarya</taxon>
        <taxon>Basidiomycota</taxon>
        <taxon>Agaricomycotina</taxon>
        <taxon>Agaricomycetes</taxon>
        <taxon>Polyporales</taxon>
        <taxon>Meripilaceae</taxon>
        <taxon>Meripilus</taxon>
    </lineage>
</organism>
<feature type="transmembrane region" description="Helical" evidence="10">
    <location>
        <begin position="1070"/>
        <end position="1095"/>
    </location>
</feature>
<dbReference type="InterPro" id="IPR017871">
    <property type="entry name" value="ABC_transporter-like_CS"/>
</dbReference>
<dbReference type="InterPro" id="IPR027417">
    <property type="entry name" value="P-loop_NTPase"/>
</dbReference>
<feature type="transmembrane region" description="Helical" evidence="10">
    <location>
        <begin position="269"/>
        <end position="291"/>
    </location>
</feature>
<dbReference type="GO" id="GO:0016887">
    <property type="term" value="F:ATP hydrolysis activity"/>
    <property type="evidence" value="ECO:0007669"/>
    <property type="project" value="InterPro"/>
</dbReference>
<feature type="domain" description="ABC transporter" evidence="11">
    <location>
        <begin position="464"/>
        <end position="698"/>
    </location>
</feature>
<dbReference type="GO" id="GO:0005319">
    <property type="term" value="F:lipid transporter activity"/>
    <property type="evidence" value="ECO:0007669"/>
    <property type="project" value="TreeGrafter"/>
</dbReference>
<dbReference type="PROSITE" id="PS50893">
    <property type="entry name" value="ABC_TRANSPORTER_2"/>
    <property type="match status" value="2"/>
</dbReference>
<dbReference type="Proteomes" id="UP001212997">
    <property type="component" value="Unassembled WGS sequence"/>
</dbReference>
<comment type="similarity">
    <text evidence="2">Belongs to the ABC transporter superfamily. ABCA family.</text>
</comment>
<evidence type="ECO:0000256" key="9">
    <source>
        <dbReference type="ARBA" id="ARBA00023136"/>
    </source>
</evidence>
<comment type="caution">
    <text evidence="12">The sequence shown here is derived from an EMBL/GenBank/DDBJ whole genome shotgun (WGS) entry which is preliminary data.</text>
</comment>
<feature type="transmembrane region" description="Helical" evidence="10">
    <location>
        <begin position="892"/>
        <end position="913"/>
    </location>
</feature>
<dbReference type="PANTHER" id="PTHR19229:SF36">
    <property type="entry name" value="ATP-BINDING CASSETTE SUB-FAMILY A MEMBER 2"/>
    <property type="match status" value="1"/>
</dbReference>
<dbReference type="GO" id="GO:0016020">
    <property type="term" value="C:membrane"/>
    <property type="evidence" value="ECO:0007669"/>
    <property type="project" value="UniProtKB-SubCell"/>
</dbReference>
<keyword evidence="9 10" id="KW-0472">Membrane</keyword>
<feature type="transmembrane region" description="Helical" evidence="10">
    <location>
        <begin position="303"/>
        <end position="326"/>
    </location>
</feature>
<dbReference type="SUPFAM" id="SSF52540">
    <property type="entry name" value="P-loop containing nucleoside triphosphate hydrolases"/>
    <property type="match status" value="2"/>
</dbReference>
<feature type="transmembrane region" description="Helical" evidence="10">
    <location>
        <begin position="226"/>
        <end position="243"/>
    </location>
</feature>
<dbReference type="InterPro" id="IPR003439">
    <property type="entry name" value="ABC_transporter-like_ATP-bd"/>
</dbReference>
<keyword evidence="4 10" id="KW-0812">Transmembrane</keyword>
<dbReference type="InterPro" id="IPR026082">
    <property type="entry name" value="ABCA"/>
</dbReference>
<evidence type="ECO:0000256" key="1">
    <source>
        <dbReference type="ARBA" id="ARBA00004141"/>
    </source>
</evidence>
<evidence type="ECO:0000256" key="3">
    <source>
        <dbReference type="ARBA" id="ARBA00022448"/>
    </source>
</evidence>
<keyword evidence="13" id="KW-1185">Reference proteome</keyword>
<evidence type="ECO:0000256" key="10">
    <source>
        <dbReference type="SAM" id="Phobius"/>
    </source>
</evidence>
<feature type="transmembrane region" description="Helical" evidence="10">
    <location>
        <begin position="1173"/>
        <end position="1199"/>
    </location>
</feature>
<gene>
    <name evidence="12" type="ORF">NLI96_g9863</name>
</gene>
<dbReference type="EMBL" id="JANAWD010000523">
    <property type="protein sequence ID" value="KAJ3478283.1"/>
    <property type="molecule type" value="Genomic_DNA"/>
</dbReference>
<keyword evidence="7" id="KW-0067">ATP-binding</keyword>
<dbReference type="CDD" id="cd03263">
    <property type="entry name" value="ABC_subfamily_A"/>
    <property type="match status" value="2"/>
</dbReference>
<evidence type="ECO:0000256" key="8">
    <source>
        <dbReference type="ARBA" id="ARBA00022989"/>
    </source>
</evidence>
<keyword evidence="6" id="KW-0547">Nucleotide-binding</keyword>
<proteinExistence type="inferred from homology"/>
<feature type="transmembrane region" description="Helical" evidence="10">
    <location>
        <begin position="401"/>
        <end position="422"/>
    </location>
</feature>
<feature type="transmembrane region" description="Helical" evidence="10">
    <location>
        <begin position="332"/>
        <end position="352"/>
    </location>
</feature>
<feature type="transmembrane region" description="Helical" evidence="10">
    <location>
        <begin position="852"/>
        <end position="872"/>
    </location>
</feature>
<dbReference type="InterPro" id="IPR013525">
    <property type="entry name" value="ABC2_TM"/>
</dbReference>
<feature type="transmembrane region" description="Helical" evidence="10">
    <location>
        <begin position="1219"/>
        <end position="1240"/>
    </location>
</feature>
<evidence type="ECO:0000256" key="6">
    <source>
        <dbReference type="ARBA" id="ARBA00022741"/>
    </source>
</evidence>
<keyword evidence="5" id="KW-0677">Repeat</keyword>
<evidence type="ECO:0000313" key="12">
    <source>
        <dbReference type="EMBL" id="KAJ3478283.1"/>
    </source>
</evidence>
<dbReference type="GO" id="GO:0140359">
    <property type="term" value="F:ABC-type transporter activity"/>
    <property type="evidence" value="ECO:0007669"/>
    <property type="project" value="InterPro"/>
</dbReference>
<dbReference type="PANTHER" id="PTHR19229">
    <property type="entry name" value="ATP-BINDING CASSETTE TRANSPORTER SUBFAMILY A ABCA"/>
    <property type="match status" value="1"/>
</dbReference>
<sequence length="1608" mass="175277">MFWRQFGALFVKNWIVLSKHPWLNIIRCFILPIAYGIFLAVAQIFLNKPNNYGIGSPVPVNELRDVFDGSLKLVWSDQSNSSASPAPSDIMTHITSQFTPTQLSAIHKVNTAEDIPSLCPQNFNLFSECFAAVAFHSFPTSLPNDSTPINYTIQADGGLFHIDVVKHTSDYELRILPLQWAIDRAIIELKTGVQIPTPLEWPFTQETNDEQFTEIRLSYIRGLRTLLVLALFVCYIGIAYQLPGSFMTERANLITSHLKAMGLSDTARILSWHFSISLAYLPAWIIVSLVWHFRIFSSTNAGLVLVIHLILGFSLASWSFFVAVPFGKSPQLAAVASTFLSLLFAILALVFSKASSGGAFVFTLIFPPGYYIFAIRAIAGFEVNGVGTNVLEPDPDNGLRLLPIMIAAIIDIFLWSWLAVLLESRLYDARNPKSHTRRSWTFWRKTRQDRDEDASEPFPPDTAISIRNLGKDFKNSSWFGKKAVVTAIGDLSIDIPKHGIYVLLGSNGAGKSTTMSIVGGLLGRTRGTVKFEGGVDVPPRGTIGLVPQKNVLFPELSCYQTLRVWRAIKSGREGADEDIEQLLKDCDLGKKIHFNANALSGGQKRKLQLAIGLVGGSKILLVDECTSGVDPLSRRSIWRTLSSIRHERTVVFTTHFLDEADLLADQIAVLAAQGQLVAQGTPVALKSKLGEGYTVDVKFNGNKLVAEKGSSDLSSNLLLRIRALAPLTYTTSPSPNHVSYHLKAKDTNTVQQVLQLVENEQEMYDIASYSVLGTSIEDIFLGLMHDSEVDSNKQDEKLAVAEKAGSSSSTPIPTLAPSPPEVLQLTDGRRRSPLSQAFTIFHKRALIARRSWLTPALAVLIAVAGACIPIFFLKDARQTCTQVLRVTINVPLYLPFSPFGFIQMVATGGHVLASPPGIISSLGSSTNFLQITNIQDNATFVDTINQTYRNQSLGGVSVDLNSGNALVAWEASPPGIVGPVMLNLASNILYNHALNVSGRGVEAGGAVGLISANYQNFPGIAAGTLFALKWVAFFGAAMGAFPAFFSLYVSKERRSLVQAMQLSNGLTDPAGLWLGHLMFDSVFCVLAASLIIIIFAAASDHFAGLGFFWVVLVLYGIVGALFSYCASLIVSSPLAAFALSAAYGVIMFVLYTAAYLLVLTYAKTSEAGQDLTIIHYTMSILSPVASVLRAAYVSVNLFSLLCNGRDPVTTSSLGDISRYGGPIAYLFVYGFILFGILVWVDSGSFLPRRIATFRSRHSRGSSAPGDGTLREDVKIESEAVMTSSDSLRVLRIVKSFDGAKDRVLDDVSFGVGKDTVFALLGPNGAGKTTSFNVIRGEVIPDGGDVFINGTSVIHHPKSARLSLGVCPQFTAIDSQLTVREHLMVYGRLKGLYRGDELHRNVEDLMRATSLYVYADRLASKLSGGNQRKLSLAIALIGNPSCILIDEFSTGIDAKMKRDMWNTLRNVAVGKAIIITTHSMEEASALATKVGILAKKMLAVGTTESLASRYAAYEVHISCRTPEDVLRAKELMLGIPDCRMADDVATRFEVPVGKTISLPKLFATLASQGSFTEYTVERASLESVFLKVIRENDVLEEDQRGGGRRWRCC</sequence>
<evidence type="ECO:0000256" key="4">
    <source>
        <dbReference type="ARBA" id="ARBA00022692"/>
    </source>
</evidence>
<keyword evidence="3" id="KW-0813">Transport</keyword>
<evidence type="ECO:0000256" key="7">
    <source>
        <dbReference type="ARBA" id="ARBA00022840"/>
    </source>
</evidence>
<reference evidence="12" key="1">
    <citation type="submission" date="2022-07" db="EMBL/GenBank/DDBJ databases">
        <title>Genome Sequence of Physisporinus lineatus.</title>
        <authorList>
            <person name="Buettner E."/>
        </authorList>
    </citation>
    <scope>NUCLEOTIDE SEQUENCE</scope>
    <source>
        <strain evidence="12">VT162</strain>
    </source>
</reference>
<dbReference type="Pfam" id="PF00005">
    <property type="entry name" value="ABC_tran"/>
    <property type="match status" value="2"/>
</dbReference>
<feature type="transmembrane region" description="Helical" evidence="10">
    <location>
        <begin position="1136"/>
        <end position="1161"/>
    </location>
</feature>
<dbReference type="SMART" id="SM00382">
    <property type="entry name" value="AAA"/>
    <property type="match status" value="2"/>
</dbReference>